<dbReference type="Pfam" id="PF00069">
    <property type="entry name" value="Pkinase"/>
    <property type="match status" value="1"/>
</dbReference>
<proteinExistence type="predicted"/>
<dbReference type="InterPro" id="IPR000719">
    <property type="entry name" value="Prot_kinase_dom"/>
</dbReference>
<feature type="domain" description="Protein kinase" evidence="6">
    <location>
        <begin position="1"/>
        <end position="162"/>
    </location>
</feature>
<accession>A0ABQ8DGW5</accession>
<evidence type="ECO:0000256" key="2">
    <source>
        <dbReference type="ARBA" id="ARBA00022679"/>
    </source>
</evidence>
<dbReference type="PANTHER" id="PTHR45646">
    <property type="entry name" value="SERINE/THREONINE-PROTEIN KINASE DOA-RELATED"/>
    <property type="match status" value="1"/>
</dbReference>
<dbReference type="SUPFAM" id="SSF56112">
    <property type="entry name" value="Protein kinase-like (PK-like)"/>
    <property type="match status" value="1"/>
</dbReference>
<protein>
    <recommendedName>
        <fullName evidence="6">Protein kinase domain-containing protein</fullName>
    </recommendedName>
</protein>
<evidence type="ECO:0000259" key="6">
    <source>
        <dbReference type="PROSITE" id="PS50011"/>
    </source>
</evidence>
<reference evidence="7 8" key="1">
    <citation type="submission" date="2021-05" db="EMBL/GenBank/DDBJ databases">
        <title>Genome Assembly of Synthetic Allotetraploid Brassica napus Reveals Homoeologous Exchanges between Subgenomes.</title>
        <authorList>
            <person name="Davis J.T."/>
        </authorList>
    </citation>
    <scope>NUCLEOTIDE SEQUENCE [LARGE SCALE GENOMIC DNA]</scope>
    <source>
        <strain evidence="8">cv. Da-Ae</strain>
        <tissue evidence="7">Seedling</tissue>
    </source>
</reference>
<keyword evidence="2" id="KW-0808">Transferase</keyword>
<evidence type="ECO:0000256" key="4">
    <source>
        <dbReference type="ARBA" id="ARBA00022777"/>
    </source>
</evidence>
<evidence type="ECO:0000313" key="8">
    <source>
        <dbReference type="Proteomes" id="UP000824890"/>
    </source>
</evidence>
<dbReference type="PANTHER" id="PTHR45646:SF12">
    <property type="entry name" value="SERINE_THREONINE-PROTEIN KINASE AFC1"/>
    <property type="match status" value="1"/>
</dbReference>
<keyword evidence="5" id="KW-0067">ATP-binding</keyword>
<evidence type="ECO:0000256" key="1">
    <source>
        <dbReference type="ARBA" id="ARBA00022527"/>
    </source>
</evidence>
<comment type="caution">
    <text evidence="7">The sequence shown here is derived from an EMBL/GenBank/DDBJ whole genome shotgun (WGS) entry which is preliminary data.</text>
</comment>
<name>A0ABQ8DGW5_BRANA</name>
<dbReference type="PROSITE" id="PS50011">
    <property type="entry name" value="PROTEIN_KINASE_DOM"/>
    <property type="match status" value="1"/>
</dbReference>
<keyword evidence="3" id="KW-0547">Nucleotide-binding</keyword>
<dbReference type="InterPro" id="IPR051175">
    <property type="entry name" value="CLK_kinases"/>
</dbReference>
<keyword evidence="4" id="KW-0418">Kinase</keyword>
<gene>
    <name evidence="7" type="ORF">HID58_014356</name>
</gene>
<evidence type="ECO:0000256" key="3">
    <source>
        <dbReference type="ARBA" id="ARBA00022741"/>
    </source>
</evidence>
<sequence>MDCILTGSFAQVLECSDNNNKEAVAIKLVDVLQRLTRHDLVVLGKNIAFWDKLFHSLQLRANTNLESMPEYCVSLNRCLRSLNQAYMIFEVQRLNIKTITIYIVSTRHYRAPEVILGVGWNYPCDLWSIGCILVETCLVKALFQTPENLEHLGLAMMERVLG</sequence>
<dbReference type="EMBL" id="JAGKQM010000004">
    <property type="protein sequence ID" value="KAH0928629.1"/>
    <property type="molecule type" value="Genomic_DNA"/>
</dbReference>
<dbReference type="InterPro" id="IPR011009">
    <property type="entry name" value="Kinase-like_dom_sf"/>
</dbReference>
<evidence type="ECO:0000313" key="7">
    <source>
        <dbReference type="EMBL" id="KAH0928629.1"/>
    </source>
</evidence>
<dbReference type="Gene3D" id="1.10.510.10">
    <property type="entry name" value="Transferase(Phosphotransferase) domain 1"/>
    <property type="match status" value="1"/>
</dbReference>
<organism evidence="7 8">
    <name type="scientific">Brassica napus</name>
    <name type="common">Rape</name>
    <dbReference type="NCBI Taxonomy" id="3708"/>
    <lineage>
        <taxon>Eukaryota</taxon>
        <taxon>Viridiplantae</taxon>
        <taxon>Streptophyta</taxon>
        <taxon>Embryophyta</taxon>
        <taxon>Tracheophyta</taxon>
        <taxon>Spermatophyta</taxon>
        <taxon>Magnoliopsida</taxon>
        <taxon>eudicotyledons</taxon>
        <taxon>Gunneridae</taxon>
        <taxon>Pentapetalae</taxon>
        <taxon>rosids</taxon>
        <taxon>malvids</taxon>
        <taxon>Brassicales</taxon>
        <taxon>Brassicaceae</taxon>
        <taxon>Brassiceae</taxon>
        <taxon>Brassica</taxon>
    </lineage>
</organism>
<dbReference type="Proteomes" id="UP000824890">
    <property type="component" value="Unassembled WGS sequence"/>
</dbReference>
<evidence type="ECO:0000256" key="5">
    <source>
        <dbReference type="ARBA" id="ARBA00022840"/>
    </source>
</evidence>
<keyword evidence="8" id="KW-1185">Reference proteome</keyword>
<keyword evidence="1" id="KW-0723">Serine/threonine-protein kinase</keyword>